<dbReference type="AlphaFoldDB" id="A0A1I4XXU7"/>
<dbReference type="OrthoDB" id="6547680at2"/>
<organism evidence="2 3">
    <name type="scientific">Candidatus Pantoea varia</name>
    <dbReference type="NCBI Taxonomy" id="1881036"/>
    <lineage>
        <taxon>Bacteria</taxon>
        <taxon>Pseudomonadati</taxon>
        <taxon>Pseudomonadota</taxon>
        <taxon>Gammaproteobacteria</taxon>
        <taxon>Enterobacterales</taxon>
        <taxon>Erwiniaceae</taxon>
        <taxon>Pantoea</taxon>
    </lineage>
</organism>
<feature type="region of interest" description="Disordered" evidence="1">
    <location>
        <begin position="45"/>
        <end position="67"/>
    </location>
</feature>
<dbReference type="RefSeq" id="WP_090960662.1">
    <property type="nucleotide sequence ID" value="NZ_FOVG01000001.1"/>
</dbReference>
<accession>A0A1I4XXU7</accession>
<evidence type="ECO:0000313" key="2">
    <source>
        <dbReference type="EMBL" id="SFN30607.1"/>
    </source>
</evidence>
<feature type="compositionally biased region" description="Basic and acidic residues" evidence="1">
    <location>
        <begin position="46"/>
        <end position="59"/>
    </location>
</feature>
<sequence>MKYPVIFEDTGVEEEHEFDTKPVAGDLVTLTRDGIGKDYIVIIEPDPDHTHDDGPDGHPTKARVRPA</sequence>
<reference evidence="3" key="1">
    <citation type="submission" date="2016-10" db="EMBL/GenBank/DDBJ databases">
        <authorList>
            <person name="Varghese N."/>
            <person name="Submissions S."/>
        </authorList>
    </citation>
    <scope>NUCLEOTIDE SEQUENCE [LARGE SCALE GENOMIC DNA]</scope>
    <source>
        <strain evidence="3">OV426</strain>
    </source>
</reference>
<proteinExistence type="predicted"/>
<protein>
    <submittedName>
        <fullName evidence="2">Uncharacterized protein</fullName>
    </submittedName>
</protein>
<dbReference type="Proteomes" id="UP000198968">
    <property type="component" value="Unassembled WGS sequence"/>
</dbReference>
<keyword evidence="3" id="KW-1185">Reference proteome</keyword>
<evidence type="ECO:0000256" key="1">
    <source>
        <dbReference type="SAM" id="MobiDB-lite"/>
    </source>
</evidence>
<gene>
    <name evidence="2" type="ORF">SAMN05428971_0943</name>
</gene>
<dbReference type="EMBL" id="FOVG01000001">
    <property type="protein sequence ID" value="SFN30607.1"/>
    <property type="molecule type" value="Genomic_DNA"/>
</dbReference>
<evidence type="ECO:0000313" key="3">
    <source>
        <dbReference type="Proteomes" id="UP000198968"/>
    </source>
</evidence>
<name>A0A1I4XXU7_9GAMM</name>